<evidence type="ECO:0000313" key="2">
    <source>
        <dbReference type="EMBL" id="AIJ09128.1"/>
    </source>
</evidence>
<keyword evidence="1" id="KW-0472">Membrane</keyword>
<evidence type="ECO:0000313" key="3">
    <source>
        <dbReference type="Proteomes" id="UP000028681"/>
    </source>
</evidence>
<gene>
    <name evidence="2" type="ORF">ETEE_2695</name>
</gene>
<proteinExistence type="predicted"/>
<dbReference type="HOGENOM" id="CLU_3327353_0_0_6"/>
<organism evidence="2 3">
    <name type="scientific">Edwardsiella anguillarum ET080813</name>
    <dbReference type="NCBI Taxonomy" id="667120"/>
    <lineage>
        <taxon>Bacteria</taxon>
        <taxon>Pseudomonadati</taxon>
        <taxon>Pseudomonadota</taxon>
        <taxon>Gammaproteobacteria</taxon>
        <taxon>Enterobacterales</taxon>
        <taxon>Hafniaceae</taxon>
        <taxon>Edwardsiella</taxon>
    </lineage>
</organism>
<dbReference type="EMBL" id="CP006664">
    <property type="protein sequence ID" value="AIJ09128.1"/>
    <property type="molecule type" value="Genomic_DNA"/>
</dbReference>
<dbReference type="AlphaFoldDB" id="A0A076LRF1"/>
<name>A0A076LRF1_9GAMM</name>
<dbReference type="KEGG" id="ete:ETEE_2695"/>
<protein>
    <submittedName>
        <fullName evidence="2">Uncharacterized protein</fullName>
    </submittedName>
</protein>
<keyword evidence="1" id="KW-1133">Transmembrane helix</keyword>
<dbReference type="Proteomes" id="UP000028681">
    <property type="component" value="Chromosome"/>
</dbReference>
<sequence>MALKCNGSTLFQTYRIIKTYLLYGGYNFLILLEAIVGE</sequence>
<evidence type="ECO:0000256" key="1">
    <source>
        <dbReference type="SAM" id="Phobius"/>
    </source>
</evidence>
<reference evidence="2 3" key="1">
    <citation type="journal article" date="2012" name="PLoS ONE">
        <title>Edwardsiella comparative phylogenomics reveal the new intra/inter-species taxonomic relationships, virulence evolution and niche adaptation mechanisms.</title>
        <authorList>
            <person name="Yang M."/>
            <person name="Lv Y."/>
            <person name="Xiao J."/>
            <person name="Wu H."/>
            <person name="Zheng H."/>
            <person name="Liu Q."/>
            <person name="Zhang Y."/>
            <person name="Wang Q."/>
        </authorList>
    </citation>
    <scope>NUCLEOTIDE SEQUENCE [LARGE SCALE GENOMIC DNA]</scope>
    <source>
        <strain evidence="3">080813</strain>
    </source>
</reference>
<accession>A0A076LRF1</accession>
<feature type="transmembrane region" description="Helical" evidence="1">
    <location>
        <begin position="20"/>
        <end position="37"/>
    </location>
</feature>
<keyword evidence="1" id="KW-0812">Transmembrane</keyword>